<dbReference type="OrthoDB" id="980024at2"/>
<dbReference type="EMBL" id="FOSL01000005">
    <property type="protein sequence ID" value="SFK37925.1"/>
    <property type="molecule type" value="Genomic_DNA"/>
</dbReference>
<evidence type="ECO:0000313" key="2">
    <source>
        <dbReference type="Proteomes" id="UP000323300"/>
    </source>
</evidence>
<keyword evidence="2" id="KW-1185">Reference proteome</keyword>
<accession>A0A1I3Z1K3</accession>
<reference evidence="1 2" key="1">
    <citation type="submission" date="2016-10" db="EMBL/GenBank/DDBJ databases">
        <authorList>
            <person name="Varghese N."/>
            <person name="Submissions S."/>
        </authorList>
    </citation>
    <scope>NUCLEOTIDE SEQUENCE [LARGE SCALE GENOMIC DNA]</scope>
    <source>
        <strain evidence="1 2">DSM 21822</strain>
    </source>
</reference>
<dbReference type="Proteomes" id="UP000323300">
    <property type="component" value="Unassembled WGS sequence"/>
</dbReference>
<dbReference type="RefSeq" id="WP_149760318.1">
    <property type="nucleotide sequence ID" value="NZ_BSPE01000056.1"/>
</dbReference>
<organism evidence="1 2">
    <name type="scientific">Neomesorhizobium albiziae</name>
    <dbReference type="NCBI Taxonomy" id="335020"/>
    <lineage>
        <taxon>Bacteria</taxon>
        <taxon>Pseudomonadati</taxon>
        <taxon>Pseudomonadota</taxon>
        <taxon>Alphaproteobacteria</taxon>
        <taxon>Hyphomicrobiales</taxon>
        <taxon>Phyllobacteriaceae</taxon>
        <taxon>Neomesorhizobium</taxon>
    </lineage>
</organism>
<protein>
    <recommendedName>
        <fullName evidence="3">Lecithin:cholesterol acyltransferase</fullName>
    </recommendedName>
</protein>
<proteinExistence type="predicted"/>
<sequence length="337" mass="37758">MAAKHIIVVHGRDIKPAGSELTALARQALARGLERTGKAATANKLKQGGIKFSSAYYGDINNEIEASFSKKTKALLTAQNDAAYTFKPCFPSAALKDAFKRTDAIKTFNLASYRQVLKIADDWRFLDEAADAASMFGSLLTFGLLNTLLIDTVKSDLTAYLTSQVVGSRVRQRLQDVLQPSMVAGDDICLITHSMGCMVAYDLFWKYSFRSEYESMRKPKKPVSLWVTLGCPLGELGVQRNLLDAPALEEEKYPRNQFLDWVNVYAEDDYIAHAERMRTAFAKMLARKFCRAISDKKIHNCWHYVDVKKGNLVSNPHDLYGYLMHQDTAGFVAQWAG</sequence>
<name>A0A1I3Z1K3_9HYPH</name>
<dbReference type="AlphaFoldDB" id="A0A1I3Z1K3"/>
<gene>
    <name evidence="1" type="ORF">SAMN04488498_105316</name>
</gene>
<evidence type="ECO:0000313" key="1">
    <source>
        <dbReference type="EMBL" id="SFK37925.1"/>
    </source>
</evidence>
<evidence type="ECO:0008006" key="3">
    <source>
        <dbReference type="Google" id="ProtNLM"/>
    </source>
</evidence>